<name>A0A4C1WS52_EUMVA</name>
<reference evidence="2 3" key="1">
    <citation type="journal article" date="2019" name="Commun. Biol.">
        <title>The bagworm genome reveals a unique fibroin gene that provides high tensile strength.</title>
        <authorList>
            <person name="Kono N."/>
            <person name="Nakamura H."/>
            <person name="Ohtoshi R."/>
            <person name="Tomita M."/>
            <person name="Numata K."/>
            <person name="Arakawa K."/>
        </authorList>
    </citation>
    <scope>NUCLEOTIDE SEQUENCE [LARGE SCALE GENOMIC DNA]</scope>
</reference>
<evidence type="ECO:0000313" key="3">
    <source>
        <dbReference type="Proteomes" id="UP000299102"/>
    </source>
</evidence>
<proteinExistence type="predicted"/>
<protein>
    <submittedName>
        <fullName evidence="2">Uncharacterized protein</fullName>
    </submittedName>
</protein>
<organism evidence="2 3">
    <name type="scientific">Eumeta variegata</name>
    <name type="common">Bagworm moth</name>
    <name type="synonym">Eumeta japonica</name>
    <dbReference type="NCBI Taxonomy" id="151549"/>
    <lineage>
        <taxon>Eukaryota</taxon>
        <taxon>Metazoa</taxon>
        <taxon>Ecdysozoa</taxon>
        <taxon>Arthropoda</taxon>
        <taxon>Hexapoda</taxon>
        <taxon>Insecta</taxon>
        <taxon>Pterygota</taxon>
        <taxon>Neoptera</taxon>
        <taxon>Endopterygota</taxon>
        <taxon>Lepidoptera</taxon>
        <taxon>Glossata</taxon>
        <taxon>Ditrysia</taxon>
        <taxon>Tineoidea</taxon>
        <taxon>Psychidae</taxon>
        <taxon>Oiketicinae</taxon>
        <taxon>Eumeta</taxon>
    </lineage>
</organism>
<sequence length="139" mass="15812">MARSRPGCGLGMVYRMVLEAVPREKKILYTDADIPKGCRRPSAPMIQSDPDVQIRTLAFAEPASMTRTGARGRRRNRGSRDNVTGMKPPPLKIYSDTREPRRRTDFEISLLTDLRSHFWGVEPQKEPFQNDFVVHLSVG</sequence>
<keyword evidence="3" id="KW-1185">Reference proteome</keyword>
<evidence type="ECO:0000256" key="1">
    <source>
        <dbReference type="SAM" id="MobiDB-lite"/>
    </source>
</evidence>
<comment type="caution">
    <text evidence="2">The sequence shown here is derived from an EMBL/GenBank/DDBJ whole genome shotgun (WGS) entry which is preliminary data.</text>
</comment>
<dbReference type="AlphaFoldDB" id="A0A4C1WS52"/>
<evidence type="ECO:0000313" key="2">
    <source>
        <dbReference type="EMBL" id="GBP53382.1"/>
    </source>
</evidence>
<gene>
    <name evidence="2" type="ORF">EVAR_31938_1</name>
</gene>
<dbReference type="Proteomes" id="UP000299102">
    <property type="component" value="Unassembled WGS sequence"/>
</dbReference>
<dbReference type="EMBL" id="BGZK01000623">
    <property type="protein sequence ID" value="GBP53382.1"/>
    <property type="molecule type" value="Genomic_DNA"/>
</dbReference>
<feature type="region of interest" description="Disordered" evidence="1">
    <location>
        <begin position="63"/>
        <end position="100"/>
    </location>
</feature>
<accession>A0A4C1WS52</accession>